<evidence type="ECO:0000313" key="3">
    <source>
        <dbReference type="EMBL" id="KAJ1966676.1"/>
    </source>
</evidence>
<gene>
    <name evidence="3" type="ORF">IWQ62_002314</name>
</gene>
<feature type="signal peptide" evidence="2">
    <location>
        <begin position="1"/>
        <end position="28"/>
    </location>
</feature>
<feature type="compositionally biased region" description="Polar residues" evidence="1">
    <location>
        <begin position="37"/>
        <end position="48"/>
    </location>
</feature>
<protein>
    <submittedName>
        <fullName evidence="3">Uncharacterized protein</fullName>
    </submittedName>
</protein>
<proteinExistence type="predicted"/>
<evidence type="ECO:0000256" key="1">
    <source>
        <dbReference type="SAM" id="MobiDB-lite"/>
    </source>
</evidence>
<organism evidence="3 4">
    <name type="scientific">Dispira parvispora</name>
    <dbReference type="NCBI Taxonomy" id="1520584"/>
    <lineage>
        <taxon>Eukaryota</taxon>
        <taxon>Fungi</taxon>
        <taxon>Fungi incertae sedis</taxon>
        <taxon>Zoopagomycota</taxon>
        <taxon>Kickxellomycotina</taxon>
        <taxon>Dimargaritomycetes</taxon>
        <taxon>Dimargaritales</taxon>
        <taxon>Dimargaritaceae</taxon>
        <taxon>Dispira</taxon>
    </lineage>
</organism>
<keyword evidence="2" id="KW-0732">Signal</keyword>
<feature type="compositionally biased region" description="Basic residues" evidence="1">
    <location>
        <begin position="52"/>
        <end position="66"/>
    </location>
</feature>
<evidence type="ECO:0000256" key="2">
    <source>
        <dbReference type="SAM" id="SignalP"/>
    </source>
</evidence>
<feature type="non-terminal residue" evidence="3">
    <location>
        <position position="79"/>
    </location>
</feature>
<feature type="chain" id="PRO_5040961355" evidence="2">
    <location>
        <begin position="29"/>
        <end position="79"/>
    </location>
</feature>
<evidence type="ECO:0000313" key="4">
    <source>
        <dbReference type="Proteomes" id="UP001150925"/>
    </source>
</evidence>
<dbReference type="EMBL" id="JANBPY010000476">
    <property type="protein sequence ID" value="KAJ1966676.1"/>
    <property type="molecule type" value="Genomic_DNA"/>
</dbReference>
<accession>A0A9W8AQL8</accession>
<sequence length="79" mass="8102">MYTRTTVRLVLIAVVGTLIMGTHNPVSASLPSTNLVNGATQPTMQNLVRRNPSPKKKGGKGGKKKGMAASPDASAGAEA</sequence>
<comment type="caution">
    <text evidence="3">The sequence shown here is derived from an EMBL/GenBank/DDBJ whole genome shotgun (WGS) entry which is preliminary data.</text>
</comment>
<name>A0A9W8AQL8_9FUNG</name>
<feature type="compositionally biased region" description="Low complexity" evidence="1">
    <location>
        <begin position="68"/>
        <end position="79"/>
    </location>
</feature>
<dbReference type="Proteomes" id="UP001150925">
    <property type="component" value="Unassembled WGS sequence"/>
</dbReference>
<feature type="region of interest" description="Disordered" evidence="1">
    <location>
        <begin position="37"/>
        <end position="79"/>
    </location>
</feature>
<dbReference type="AlphaFoldDB" id="A0A9W8AQL8"/>
<keyword evidence="4" id="KW-1185">Reference proteome</keyword>
<reference evidence="3" key="1">
    <citation type="submission" date="2022-07" db="EMBL/GenBank/DDBJ databases">
        <title>Phylogenomic reconstructions and comparative analyses of Kickxellomycotina fungi.</title>
        <authorList>
            <person name="Reynolds N.K."/>
            <person name="Stajich J.E."/>
            <person name="Barry K."/>
            <person name="Grigoriev I.V."/>
            <person name="Crous P."/>
            <person name="Smith M.E."/>
        </authorList>
    </citation>
    <scope>NUCLEOTIDE SEQUENCE</scope>
    <source>
        <strain evidence="3">RSA 1196</strain>
    </source>
</reference>